<evidence type="ECO:0000313" key="2">
    <source>
        <dbReference type="Proteomes" id="UP000789702"/>
    </source>
</evidence>
<keyword evidence="2" id="KW-1185">Reference proteome</keyword>
<comment type="caution">
    <text evidence="1">The sequence shown here is derived from an EMBL/GenBank/DDBJ whole genome shotgun (WGS) entry which is preliminary data.</text>
</comment>
<protein>
    <submittedName>
        <fullName evidence="1">14790_t:CDS:1</fullName>
    </submittedName>
</protein>
<sequence length="1568" mass="176112">MNRTSSTTNTQKINYAQAAAQPKSKQQTAATTPSNNSTSSVNGKSTSHQKPQPQHNSVIGNGNANTNVGRSTPTIKATQQKNPVQLPTKGQPRENNAITIQFGSLNQPSASSLSTSPVNNSIAVSSGGALPTIVPKINTMFGSVSVRGASEELVQPTPTPPAVVPSGPGAFTTTTTPRPVAARINEIPRTQSAPPQLNLQDSNNVKNVGQPSGHQSSNITSRTQPVQAAQQLPTATPHQQPTSTSNTPHNRKDSVSSTVSSNDGQQNQHFHPHQPQSHHTNHNHTNQHAHSSYGSHHPHGPRPHPHHKPGGMPGSGQGVPGQYQRPRDNKTGLTGPVQPSPTINPAQSAVPPQGTIPLNGPQPTMPMNVQQQMWTYRGVGLQPPPAFYPPYGYIHPMPQSYVPPVQRPPIPQHHIPQQTPVTQFTAPSGGSKSRAIPIINPADKSTVVVPAQTSVTAPSGKKEETPTATANDVKKLDDVDKEKEKQLSDDKKDSKAIKIVNPVEKKEKEEREQREREEKERIEREEKERKEKEEMELREQEEKEKERIRKEQEEKERLEREEKERREREEKEREEKERKEREEKERKEREEKERKEREEKERKEREEKERKEREEKERKEREEKERKEREEKERKEQEERERKEREEKERREQEEIEKKKKEEKEREEKERKEKEREEREREEKEREEQERIRQEKEEREKREREEQERIEKERKEQEEAEKKKEEAKAKAESEEAENKKEAELADKKDPKKDEKKNGKGNRPGPLDLSRTTSAPAGPLSSARLIDDLNSVPYPPHIKSPNPSAPGKYKYDRSFLMQFMNVCKEKPENLPALDAIGMDEPKDDKKNARNPPRLTSRSSSQHAKSSPGQATQYQPMGDFKSLPKSTGDDRFMMQTTTISGRTSSGSSSFGRSTLGPRTGSGSTLLPAPMGVGPSPPSPGRGAGRRDSKRMSRHQISQAGGQDQVTPLEPTEGRWVPGMINPTPRGSDENLQIEVVQRKVKALLNKLTLEKFDSISDQIIDHANKSRYERDGRTLKEVIRLTFEKSCDEPNFSQMYAQLCRKMMERIDTEIVDENVTNAEGKFVQGGTLFRKYLLNRCQEDFEKGWKVNVPVPSNEKGEPDLMSDEYYTAAKAKRHGLGLIRFIGELFKLNMLTERIMHECVKKLLTVQSGIPEEEEMESLCKLMTTVGQQLDHTKAKSHMDAYFLRMEDISKNSKLSSRIKFMLMDVIDLRNNSWVPRRDNNAPKTIAEIHEDAAKAKEEAEMLRRAASSGGRGMPKMADQISRGGSGRRDKSMSHGSSGQSVSSDGWNTVGGTSSASRQAGDLSKFGSVSRSKVPSSQFSLAPGGSSTFASLAGGSKGWKTTENKDRKDKTESMSRTNSTSNTYGILAHSESTETRKFDSSSVSEPTKSFPASSERKKIVLAPRSTPLTENLPAPKSIMTKSSANSIPAISEDVAERRINSMEVILCIKELPKEFYSKAIEIFANKALEKKQDDVDKVIKLFDKFIVENIVDKLVFIGGFTATVEFLIDIGADAPKSYTFTGQLFRAARLDSKDVSDLLKPLSEIDDK</sequence>
<dbReference type="Proteomes" id="UP000789702">
    <property type="component" value="Unassembled WGS sequence"/>
</dbReference>
<accession>A0ACA9LWD2</accession>
<reference evidence="1" key="1">
    <citation type="submission" date="2021-06" db="EMBL/GenBank/DDBJ databases">
        <authorList>
            <person name="Kallberg Y."/>
            <person name="Tangrot J."/>
            <person name="Rosling A."/>
        </authorList>
    </citation>
    <scope>NUCLEOTIDE SEQUENCE</scope>
    <source>
        <strain evidence="1">IL203A</strain>
    </source>
</reference>
<proteinExistence type="predicted"/>
<evidence type="ECO:0000313" key="1">
    <source>
        <dbReference type="EMBL" id="CAG8550934.1"/>
    </source>
</evidence>
<organism evidence="1 2">
    <name type="scientific">Dentiscutata heterogama</name>
    <dbReference type="NCBI Taxonomy" id="1316150"/>
    <lineage>
        <taxon>Eukaryota</taxon>
        <taxon>Fungi</taxon>
        <taxon>Fungi incertae sedis</taxon>
        <taxon>Mucoromycota</taxon>
        <taxon>Glomeromycotina</taxon>
        <taxon>Glomeromycetes</taxon>
        <taxon>Diversisporales</taxon>
        <taxon>Gigasporaceae</taxon>
        <taxon>Dentiscutata</taxon>
    </lineage>
</organism>
<name>A0ACA9LWD2_9GLOM</name>
<feature type="non-terminal residue" evidence="1">
    <location>
        <position position="1568"/>
    </location>
</feature>
<dbReference type="EMBL" id="CAJVPU010005668">
    <property type="protein sequence ID" value="CAG8550934.1"/>
    <property type="molecule type" value="Genomic_DNA"/>
</dbReference>
<gene>
    <name evidence="1" type="ORF">DHETER_LOCUS5222</name>
</gene>